<keyword evidence="1" id="KW-0378">Hydrolase</keyword>
<dbReference type="HOGENOM" id="CLU_029538_3_2_11"/>
<dbReference type="EMBL" id="CP009896">
    <property type="protein sequence ID" value="AJR18489.1"/>
    <property type="molecule type" value="Genomic_DNA"/>
</dbReference>
<dbReference type="InterPro" id="IPR005152">
    <property type="entry name" value="Lipase_secreted"/>
</dbReference>
<dbReference type="GO" id="GO:0004806">
    <property type="term" value="F:triacylglycerol lipase activity"/>
    <property type="evidence" value="ECO:0007669"/>
    <property type="project" value="InterPro"/>
</dbReference>
<dbReference type="PANTHER" id="PTHR34853:SF1">
    <property type="entry name" value="LIPASE 5"/>
    <property type="match status" value="1"/>
</dbReference>
<reference evidence="1 2" key="1">
    <citation type="journal article" date="2015" name="Genome Announc.">
        <title>Complete Genome Sequence of Steroid-Transforming Nocardioides simplex VKM Ac-2033D.</title>
        <authorList>
            <person name="Shtratnikova V.Y."/>
            <person name="Schelkunov M.I."/>
            <person name="Pekov Y.A."/>
            <person name="Fokina V.V."/>
            <person name="Logacheva M.D."/>
            <person name="Sokolov S.L."/>
            <person name="Bragin E.Y."/>
            <person name="Ashapkin V.V."/>
            <person name="Donova M.V."/>
        </authorList>
    </citation>
    <scope>NUCLEOTIDE SEQUENCE [LARGE SCALE GENOMIC DNA]</scope>
    <source>
        <strain evidence="1 2">VKM Ac-2033D</strain>
    </source>
</reference>
<name>A0A0C5XCJ4_NOCSI</name>
<dbReference type="EC" id="3.1.1.5" evidence="1"/>
<gene>
    <name evidence="1" type="ORF">KR76_15815</name>
</gene>
<dbReference type="KEGG" id="psim:KR76_15815"/>
<dbReference type="PIRSF" id="PIRSF029171">
    <property type="entry name" value="Esterase_LipA"/>
    <property type="match status" value="1"/>
</dbReference>
<dbReference type="SUPFAM" id="SSF53474">
    <property type="entry name" value="alpha/beta-Hydrolases"/>
    <property type="match status" value="1"/>
</dbReference>
<dbReference type="OrthoDB" id="9798122at2"/>
<sequence length="367" mass="37814">MSAPSILAREPAQGRAALAAAGESWRVTYASTSVRGAPAVLTGLVHLPPGVPPATGWPVVTYGHMTTGGGDSSAPSLATDDSPELRRMTQGDHFVTALLRSGIAVLQPDYEGLGSPGPHPYLIGPALATSVRDLLVAARSSSALVLGDHWVAAGHSEGAVAALHAAAAGPPPGVRLVGCAVFAPVTRMDQTIGLSLRWRTTPPGFGVVPSLIALMISGAATVDPELAALVESDGLSDRARRLWPALGERTLTELARRDSFGGLPPRALLGARGDAVRSALLASLRAHDVAGLALPTGMPLRIDAAAADEVAPFWLTRALVRRYRGAGVPVEAVWWRTGHSGVLAARRAPEPAAAWVAGLLRFPQSAG</sequence>
<evidence type="ECO:0000313" key="2">
    <source>
        <dbReference type="Proteomes" id="UP000030300"/>
    </source>
</evidence>
<protein>
    <submittedName>
        <fullName evidence="1">Lysophospholipase</fullName>
        <ecNumber evidence="1">3.1.1.5</ecNumber>
    </submittedName>
</protein>
<dbReference type="RefSeq" id="WP_052138742.1">
    <property type="nucleotide sequence ID" value="NZ_BJMC01000026.1"/>
</dbReference>
<proteinExistence type="predicted"/>
<dbReference type="Gene3D" id="3.40.50.1820">
    <property type="entry name" value="alpha/beta hydrolase"/>
    <property type="match status" value="1"/>
</dbReference>
<dbReference type="STRING" id="2045.KR76_15815"/>
<dbReference type="Proteomes" id="UP000030300">
    <property type="component" value="Chromosome"/>
</dbReference>
<dbReference type="GO" id="GO:0016042">
    <property type="term" value="P:lipid catabolic process"/>
    <property type="evidence" value="ECO:0007669"/>
    <property type="project" value="InterPro"/>
</dbReference>
<dbReference type="GO" id="GO:0004622">
    <property type="term" value="F:phosphatidylcholine lysophospholipase activity"/>
    <property type="evidence" value="ECO:0007669"/>
    <property type="project" value="UniProtKB-EC"/>
</dbReference>
<dbReference type="Pfam" id="PF03583">
    <property type="entry name" value="LIP"/>
    <property type="match status" value="1"/>
</dbReference>
<dbReference type="GeneID" id="96610302"/>
<dbReference type="AlphaFoldDB" id="A0A0C5XCJ4"/>
<evidence type="ECO:0000313" key="1">
    <source>
        <dbReference type="EMBL" id="AJR18489.1"/>
    </source>
</evidence>
<keyword evidence="2" id="KW-1185">Reference proteome</keyword>
<dbReference type="PANTHER" id="PTHR34853">
    <property type="match status" value="1"/>
</dbReference>
<accession>A0A0C5XCJ4</accession>
<dbReference type="InterPro" id="IPR029058">
    <property type="entry name" value="AB_hydrolase_fold"/>
</dbReference>
<organism evidence="1 2">
    <name type="scientific">Nocardioides simplex</name>
    <name type="common">Arthrobacter simplex</name>
    <dbReference type="NCBI Taxonomy" id="2045"/>
    <lineage>
        <taxon>Bacteria</taxon>
        <taxon>Bacillati</taxon>
        <taxon>Actinomycetota</taxon>
        <taxon>Actinomycetes</taxon>
        <taxon>Propionibacteriales</taxon>
        <taxon>Nocardioidaceae</taxon>
        <taxon>Pimelobacter</taxon>
    </lineage>
</organism>